<evidence type="ECO:0000313" key="3">
    <source>
        <dbReference type="Proteomes" id="UP001369082"/>
    </source>
</evidence>
<evidence type="ECO:0000256" key="1">
    <source>
        <dbReference type="SAM" id="SignalP"/>
    </source>
</evidence>
<accession>A0ABU9GTS5</accession>
<feature type="signal peptide" evidence="1">
    <location>
        <begin position="1"/>
        <end position="19"/>
    </location>
</feature>
<evidence type="ECO:0000313" key="2">
    <source>
        <dbReference type="EMBL" id="MEL0630731.1"/>
    </source>
</evidence>
<reference evidence="2 3" key="1">
    <citation type="submission" date="2024-02" db="EMBL/GenBank/DDBJ databases">
        <title>Bacteria isolated from the canopy kelp, Nereocystis luetkeana.</title>
        <authorList>
            <person name="Pfister C.A."/>
            <person name="Younker I.T."/>
            <person name="Light S.H."/>
        </authorList>
    </citation>
    <scope>NUCLEOTIDE SEQUENCE [LARGE SCALE GENOMIC DNA]</scope>
    <source>
        <strain evidence="2 3">TI.1.05</strain>
    </source>
</reference>
<comment type="caution">
    <text evidence="2">The sequence shown here is derived from an EMBL/GenBank/DDBJ whole genome shotgun (WGS) entry which is preliminary data.</text>
</comment>
<proteinExistence type="predicted"/>
<name>A0ABU9GTS5_9GAMM</name>
<dbReference type="Proteomes" id="UP001369082">
    <property type="component" value="Unassembled WGS sequence"/>
</dbReference>
<dbReference type="EMBL" id="JBAKAZ010000082">
    <property type="protein sequence ID" value="MEL0630731.1"/>
    <property type="molecule type" value="Genomic_DNA"/>
</dbReference>
<sequence length="230" mass="26177">MKKIIISFVVFFFSSYSVADWKVTSKVDSMTDQIKKTAEVNNPLGHKFSIYRLSKGGKVWANFKLSNDVFDQVDWERPPIFRVDKNEPTNLQSKVKLQKMGFNAYDWSPKWVNFLIWHGKSEEGISVDLGLIMKGDTILFRYYLSTGGFKETTFSLNGASAAISEAIDIEPNLLSSAPLQMTKEFKEAYVAEIKKCTKTKNFVGCATPVKECKSKFENNVDKFLLCTKEL</sequence>
<gene>
    <name evidence="2" type="ORF">V6256_14065</name>
</gene>
<protein>
    <submittedName>
        <fullName evidence="2">Uncharacterized protein</fullName>
    </submittedName>
</protein>
<keyword evidence="1" id="KW-0732">Signal</keyword>
<organism evidence="2 3">
    <name type="scientific">Psychromonas aquatilis</name>
    <dbReference type="NCBI Taxonomy" id="2005072"/>
    <lineage>
        <taxon>Bacteria</taxon>
        <taxon>Pseudomonadati</taxon>
        <taxon>Pseudomonadota</taxon>
        <taxon>Gammaproteobacteria</taxon>
        <taxon>Alteromonadales</taxon>
        <taxon>Psychromonadaceae</taxon>
        <taxon>Psychromonas</taxon>
    </lineage>
</organism>
<dbReference type="RefSeq" id="WP_341598858.1">
    <property type="nucleotide sequence ID" value="NZ_JBAKAZ010000082.1"/>
</dbReference>
<keyword evidence="3" id="KW-1185">Reference proteome</keyword>
<feature type="chain" id="PRO_5046591993" evidence="1">
    <location>
        <begin position="20"/>
        <end position="230"/>
    </location>
</feature>